<name>A0A5R9GKJ7_9BACL</name>
<evidence type="ECO:0000313" key="4">
    <source>
        <dbReference type="EMBL" id="TLS53523.1"/>
    </source>
</evidence>
<feature type="domain" description="SPOR" evidence="3">
    <location>
        <begin position="292"/>
        <end position="356"/>
    </location>
</feature>
<dbReference type="GO" id="GO:0042834">
    <property type="term" value="F:peptidoglycan binding"/>
    <property type="evidence" value="ECO:0007669"/>
    <property type="project" value="InterPro"/>
</dbReference>
<evidence type="ECO:0000256" key="1">
    <source>
        <dbReference type="SAM" id="MobiDB-lite"/>
    </source>
</evidence>
<dbReference type="RefSeq" id="WP_138192841.1">
    <property type="nucleotide sequence ID" value="NZ_VCIW01000002.1"/>
</dbReference>
<dbReference type="Gene3D" id="3.30.70.1070">
    <property type="entry name" value="Sporulation related repeat"/>
    <property type="match status" value="1"/>
</dbReference>
<gene>
    <name evidence="4" type="ORF">FE782_04425</name>
</gene>
<dbReference type="EMBL" id="VCIW01000002">
    <property type="protein sequence ID" value="TLS53523.1"/>
    <property type="molecule type" value="Genomic_DNA"/>
</dbReference>
<keyword evidence="2" id="KW-0812">Transmembrane</keyword>
<dbReference type="SUPFAM" id="SSF110997">
    <property type="entry name" value="Sporulation related repeat"/>
    <property type="match status" value="1"/>
</dbReference>
<feature type="compositionally biased region" description="Basic and acidic residues" evidence="1">
    <location>
        <begin position="42"/>
        <end position="57"/>
    </location>
</feature>
<feature type="transmembrane region" description="Helical" evidence="2">
    <location>
        <begin position="201"/>
        <end position="228"/>
    </location>
</feature>
<dbReference type="Pfam" id="PF05036">
    <property type="entry name" value="SPOR"/>
    <property type="match status" value="1"/>
</dbReference>
<dbReference type="AlphaFoldDB" id="A0A5R9GKJ7"/>
<feature type="compositionally biased region" description="Basic and acidic residues" evidence="1">
    <location>
        <begin position="151"/>
        <end position="164"/>
    </location>
</feature>
<organism evidence="4 5">
    <name type="scientific">Paenibacillus antri</name>
    <dbReference type="NCBI Taxonomy" id="2582848"/>
    <lineage>
        <taxon>Bacteria</taxon>
        <taxon>Bacillati</taxon>
        <taxon>Bacillota</taxon>
        <taxon>Bacilli</taxon>
        <taxon>Bacillales</taxon>
        <taxon>Paenibacillaceae</taxon>
        <taxon>Paenibacillus</taxon>
    </lineage>
</organism>
<proteinExistence type="predicted"/>
<keyword evidence="2" id="KW-1133">Transmembrane helix</keyword>
<accession>A0A5R9GKJ7</accession>
<keyword evidence="2" id="KW-0472">Membrane</keyword>
<feature type="region of interest" description="Disordered" evidence="1">
    <location>
        <begin position="121"/>
        <end position="193"/>
    </location>
</feature>
<feature type="region of interest" description="Disordered" evidence="1">
    <location>
        <begin position="1"/>
        <end position="68"/>
    </location>
</feature>
<comment type="caution">
    <text evidence="4">The sequence shown here is derived from an EMBL/GenBank/DDBJ whole genome shotgun (WGS) entry which is preliminary data.</text>
</comment>
<sequence>MSKARMTFRFDNTRRAAAGQAGEAPIDRHRELVAPETDAAAEPEKEAKNGSAREAKEPPSNVIPLRHYEFQVSEEPIVLEERPMPPSPPPARRIDAEYPYDYGAWNDTSSAEADELERLIRETDAYEPEPEPERPRGRSGERGRAAPPRYSPEEARRLYERLSRDEEEVDGEAGYWPGVSEPPPRAARASAMRRRTQDGPAWWKVAASVVGAIATGVLFGSFVLNFFVGDPPSTALPGVGESGAAQQEGAGAPADGAPAEGTDAGETPATSDAGGVVETATADVQLPERRMFLLQNGKFETLEAARTLAADMKSKGLAATIEEGDGFFVYAGVSSDRDSALRAGVKLQAQGVEVYVKPYELPKVAQVRWADGSAEALGDYVTKGSDMVRIIGDLTMVHLEGDAPVAPEKATLEKLQSEHLALSKLSSPAAAGLPADAQPMLKRMDDAVRNAIVAVEEYAAHPDHAYLWSAQSALMDYVIAEKQLLMTIATM</sequence>
<evidence type="ECO:0000256" key="2">
    <source>
        <dbReference type="SAM" id="Phobius"/>
    </source>
</evidence>
<keyword evidence="5" id="KW-1185">Reference proteome</keyword>
<dbReference type="InterPro" id="IPR036680">
    <property type="entry name" value="SPOR-like_sf"/>
</dbReference>
<feature type="compositionally biased region" description="Basic and acidic residues" evidence="1">
    <location>
        <begin position="131"/>
        <end position="144"/>
    </location>
</feature>
<dbReference type="Proteomes" id="UP000309676">
    <property type="component" value="Unassembled WGS sequence"/>
</dbReference>
<evidence type="ECO:0000259" key="3">
    <source>
        <dbReference type="Pfam" id="PF05036"/>
    </source>
</evidence>
<feature type="region of interest" description="Disordered" evidence="1">
    <location>
        <begin position="238"/>
        <end position="276"/>
    </location>
</feature>
<dbReference type="InterPro" id="IPR007730">
    <property type="entry name" value="SPOR-like_dom"/>
</dbReference>
<feature type="region of interest" description="Disordered" evidence="1">
    <location>
        <begin position="76"/>
        <end position="95"/>
    </location>
</feature>
<reference evidence="4 5" key="1">
    <citation type="submission" date="2019-05" db="EMBL/GenBank/DDBJ databases">
        <authorList>
            <person name="Narsing Rao M.P."/>
            <person name="Li W.J."/>
        </authorList>
    </citation>
    <scope>NUCLEOTIDE SEQUENCE [LARGE SCALE GENOMIC DNA]</scope>
    <source>
        <strain evidence="4 5">SYSU_K30003</strain>
    </source>
</reference>
<feature type="compositionally biased region" description="Low complexity" evidence="1">
    <location>
        <begin position="238"/>
        <end position="267"/>
    </location>
</feature>
<evidence type="ECO:0000313" key="5">
    <source>
        <dbReference type="Proteomes" id="UP000309676"/>
    </source>
</evidence>
<protein>
    <submittedName>
        <fullName evidence="4">SPOR domain-containing protein</fullName>
    </submittedName>
</protein>
<dbReference type="OrthoDB" id="2680382at2"/>